<keyword evidence="1" id="KW-0472">Membrane</keyword>
<dbReference type="EMBL" id="HE804045">
    <property type="protein sequence ID" value="CCH30870.1"/>
    <property type="molecule type" value="Genomic_DNA"/>
</dbReference>
<reference evidence="2 3" key="1">
    <citation type="journal article" date="2012" name="BMC Genomics">
        <title>Complete genome sequence of Saccharothrix espanaensis DSM 44229T and comparison to the other completely sequenced Pseudonocardiaceae.</title>
        <authorList>
            <person name="Strobel T."/>
            <person name="Al-Dilaimi A."/>
            <person name="Blom J."/>
            <person name="Gessner A."/>
            <person name="Kalinowski J."/>
            <person name="Luzhetska M."/>
            <person name="Puhler A."/>
            <person name="Szczepanowski R."/>
            <person name="Bechthold A."/>
            <person name="Ruckert C."/>
        </authorList>
    </citation>
    <scope>NUCLEOTIDE SEQUENCE [LARGE SCALE GENOMIC DNA]</scope>
    <source>
        <strain evidence="3">ATCC 51144 / DSM 44229 / JCM 9112 / NBRC 15066 / NRRL 15764</strain>
    </source>
</reference>
<dbReference type="OrthoDB" id="8740261at2"/>
<protein>
    <submittedName>
        <fullName evidence="2">Putative membrane protein</fullName>
    </submittedName>
</protein>
<dbReference type="PATRIC" id="fig|1179773.3.peg.3574"/>
<dbReference type="KEGG" id="sesp:BN6_35740"/>
<feature type="transmembrane region" description="Helical" evidence="1">
    <location>
        <begin position="20"/>
        <end position="40"/>
    </location>
</feature>
<feature type="transmembrane region" description="Helical" evidence="1">
    <location>
        <begin position="52"/>
        <end position="75"/>
    </location>
</feature>
<keyword evidence="3" id="KW-1185">Reference proteome</keyword>
<keyword evidence="1" id="KW-0812">Transmembrane</keyword>
<keyword evidence="1" id="KW-1133">Transmembrane helix</keyword>
<dbReference type="HOGENOM" id="CLU_1676582_0_0_11"/>
<proteinExistence type="predicted"/>
<dbReference type="RefSeq" id="WP_015100982.1">
    <property type="nucleotide sequence ID" value="NC_019673.1"/>
</dbReference>
<accession>K0JSY6</accession>
<name>K0JSY6_SACES</name>
<dbReference type="AlphaFoldDB" id="K0JSY6"/>
<organism evidence="2 3">
    <name type="scientific">Saccharothrix espanaensis (strain ATCC 51144 / DSM 44229 / JCM 9112 / NBRC 15066 / NRRL 15764)</name>
    <dbReference type="NCBI Taxonomy" id="1179773"/>
    <lineage>
        <taxon>Bacteria</taxon>
        <taxon>Bacillati</taxon>
        <taxon>Actinomycetota</taxon>
        <taxon>Actinomycetes</taxon>
        <taxon>Pseudonocardiales</taxon>
        <taxon>Pseudonocardiaceae</taxon>
        <taxon>Saccharothrix</taxon>
    </lineage>
</organism>
<evidence type="ECO:0000313" key="2">
    <source>
        <dbReference type="EMBL" id="CCH30870.1"/>
    </source>
</evidence>
<evidence type="ECO:0000313" key="3">
    <source>
        <dbReference type="Proteomes" id="UP000006281"/>
    </source>
</evidence>
<sequence>MGRDDRLVGREYRLVRPEKAGGRSMYLIGVVLAASAPVVIKMALDEDPPLSWWLYALVFGGMTFLGVAGVGLVFATARTARLVSRLTSTGRPAVARVVEAGPHDDGEQEITKAVLSVAVPGGHAFEVTLHSHDPRYRAGAEIPVLIDTTLRVYLIVD</sequence>
<dbReference type="Proteomes" id="UP000006281">
    <property type="component" value="Chromosome"/>
</dbReference>
<evidence type="ECO:0000256" key="1">
    <source>
        <dbReference type="SAM" id="Phobius"/>
    </source>
</evidence>
<gene>
    <name evidence="2" type="ordered locus">BN6_35740</name>
</gene>
<dbReference type="STRING" id="1179773.BN6_35740"/>